<evidence type="ECO:0000313" key="16">
    <source>
        <dbReference type="EMBL" id="RGS46678.1"/>
    </source>
</evidence>
<gene>
    <name evidence="13 17" type="primary">atpF</name>
    <name evidence="19" type="ORF">DW907_04625</name>
    <name evidence="18" type="ORF">DWV56_02510</name>
    <name evidence="17" type="ORF">DWW32_06120</name>
    <name evidence="16" type="ORF">DWX92_05640</name>
</gene>
<evidence type="ECO:0000256" key="1">
    <source>
        <dbReference type="ARBA" id="ARBA00005513"/>
    </source>
</evidence>
<evidence type="ECO:0000313" key="22">
    <source>
        <dbReference type="Proteomes" id="UP000285274"/>
    </source>
</evidence>
<dbReference type="Proteomes" id="UP000285274">
    <property type="component" value="Unassembled WGS sequence"/>
</dbReference>
<dbReference type="Proteomes" id="UP000265489">
    <property type="component" value="Unassembled WGS sequence"/>
</dbReference>
<dbReference type="PANTHER" id="PTHR33445:SF1">
    <property type="entry name" value="ATP SYNTHASE SUBUNIT B"/>
    <property type="match status" value="1"/>
</dbReference>
<dbReference type="GeneID" id="66579285"/>
<evidence type="ECO:0000256" key="15">
    <source>
        <dbReference type="SAM" id="Coils"/>
    </source>
</evidence>
<dbReference type="GO" id="GO:0046961">
    <property type="term" value="F:proton-transporting ATPase activity, rotational mechanism"/>
    <property type="evidence" value="ECO:0007669"/>
    <property type="project" value="TreeGrafter"/>
</dbReference>
<dbReference type="Proteomes" id="UP000285288">
    <property type="component" value="Unassembled WGS sequence"/>
</dbReference>
<keyword evidence="9 13" id="KW-0472">Membrane</keyword>
<dbReference type="InterPro" id="IPR028987">
    <property type="entry name" value="ATP_synth_B-like_membr_sf"/>
</dbReference>
<evidence type="ECO:0000313" key="21">
    <source>
        <dbReference type="Proteomes" id="UP000284651"/>
    </source>
</evidence>
<dbReference type="SUPFAM" id="SSF81573">
    <property type="entry name" value="F1F0 ATP synthase subunit B, membrane domain"/>
    <property type="match status" value="1"/>
</dbReference>
<evidence type="ECO:0000313" key="18">
    <source>
        <dbReference type="EMBL" id="RGW76254.1"/>
    </source>
</evidence>
<dbReference type="EMBL" id="QRYQ01000009">
    <property type="protein sequence ID" value="RGU91792.1"/>
    <property type="molecule type" value="Genomic_DNA"/>
</dbReference>
<accession>A0A395W6Y9</accession>
<feature type="coiled-coil region" evidence="15">
    <location>
        <begin position="61"/>
        <end position="136"/>
    </location>
</feature>
<evidence type="ECO:0000256" key="8">
    <source>
        <dbReference type="ARBA" id="ARBA00023065"/>
    </source>
</evidence>
<keyword evidence="5 13" id="KW-0812">Transmembrane</keyword>
<dbReference type="GO" id="GO:0016787">
    <property type="term" value="F:hydrolase activity"/>
    <property type="evidence" value="ECO:0007669"/>
    <property type="project" value="UniProtKB-KW"/>
</dbReference>
<evidence type="ECO:0000256" key="3">
    <source>
        <dbReference type="ARBA" id="ARBA00022475"/>
    </source>
</evidence>
<dbReference type="InterPro" id="IPR005864">
    <property type="entry name" value="ATP_synth_F0_bsu_bac"/>
</dbReference>
<dbReference type="EMBL" id="QRVM01000020">
    <property type="protein sequence ID" value="RGS46678.1"/>
    <property type="molecule type" value="Genomic_DNA"/>
</dbReference>
<reference evidence="20 21" key="1">
    <citation type="submission" date="2018-08" db="EMBL/GenBank/DDBJ databases">
        <title>A genome reference for cultivated species of the human gut microbiota.</title>
        <authorList>
            <person name="Zou Y."/>
            <person name="Xue W."/>
            <person name="Luo G."/>
        </authorList>
    </citation>
    <scope>NUCLEOTIDE SEQUENCE [LARGE SCALE GENOMIC DNA]</scope>
    <source>
        <strain evidence="18 21">AF10-31</strain>
        <strain evidence="17 20">AF15-20</strain>
        <strain evidence="16 22">AF22-10AC</strain>
        <strain evidence="19 23">AM42-13AC</strain>
    </source>
</reference>
<evidence type="ECO:0000256" key="2">
    <source>
        <dbReference type="ARBA" id="ARBA00022448"/>
    </source>
</evidence>
<dbReference type="GO" id="GO:0045259">
    <property type="term" value="C:proton-transporting ATP synthase complex"/>
    <property type="evidence" value="ECO:0007669"/>
    <property type="project" value="UniProtKB-KW"/>
</dbReference>
<evidence type="ECO:0000256" key="9">
    <source>
        <dbReference type="ARBA" id="ARBA00023136"/>
    </source>
</evidence>
<evidence type="ECO:0000256" key="14">
    <source>
        <dbReference type="RuleBase" id="RU003848"/>
    </source>
</evidence>
<keyword evidence="2 13" id="KW-0813">Transport</keyword>
<keyword evidence="8 13" id="KW-0406">Ion transport</keyword>
<evidence type="ECO:0000256" key="5">
    <source>
        <dbReference type="ARBA" id="ARBA00022692"/>
    </source>
</evidence>
<keyword evidence="7 13" id="KW-1133">Transmembrane helix</keyword>
<evidence type="ECO:0000313" key="20">
    <source>
        <dbReference type="Proteomes" id="UP000265489"/>
    </source>
</evidence>
<comment type="function">
    <text evidence="11 13">F(1)F(0) ATP synthase produces ATP from ADP in the presence of a proton or sodium gradient. F-type ATPases consist of two structural domains, F(1) containing the extramembraneous catalytic core and F(0) containing the membrane proton channel, linked together by a central stalk and a peripheral stalk. During catalysis, ATP synthesis in the catalytic domain of F(1) is coupled via a rotary mechanism of the central stalk subunits to proton translocation.</text>
</comment>
<evidence type="ECO:0000313" key="17">
    <source>
        <dbReference type="EMBL" id="RGU91792.1"/>
    </source>
</evidence>
<evidence type="ECO:0000256" key="7">
    <source>
        <dbReference type="ARBA" id="ARBA00022989"/>
    </source>
</evidence>
<feature type="transmembrane region" description="Helical" evidence="13">
    <location>
        <begin position="12"/>
        <end position="31"/>
    </location>
</feature>
<comment type="subunit">
    <text evidence="13">F-type ATPases have 2 components, F(1) - the catalytic core - and F(0) - the membrane proton channel. F(1) has five subunits: alpha(3), beta(3), gamma(1), delta(1), epsilon(1). F(0) has three main subunits: a(1), b(2) and c(10-14). The alpha and beta chains form an alternating ring which encloses part of the gamma chain. F(1) is attached to F(0) by a central stalk formed by the gamma and epsilon chains, while a peripheral stalk is formed by the delta and b chains.</text>
</comment>
<keyword evidence="15" id="KW-0175">Coiled coil</keyword>
<proteinExistence type="inferred from homology"/>
<keyword evidence="17" id="KW-0378">Hydrolase</keyword>
<dbReference type="RefSeq" id="WP_003864773.1">
    <property type="nucleotide sequence ID" value="NZ_CABLCL010000057.1"/>
</dbReference>
<comment type="caution">
    <text evidence="17">The sequence shown here is derived from an EMBL/GenBank/DDBJ whole genome shotgun (WGS) entry which is preliminary data.</text>
</comment>
<keyword evidence="3 13" id="KW-1003">Cell membrane</keyword>
<evidence type="ECO:0000313" key="19">
    <source>
        <dbReference type="EMBL" id="RHB07929.1"/>
    </source>
</evidence>
<keyword evidence="4 13" id="KW-0138">CF(0)</keyword>
<keyword evidence="10 13" id="KW-0066">ATP synthesis</keyword>
<comment type="similarity">
    <text evidence="1 13 14">Belongs to the ATPase B chain family.</text>
</comment>
<evidence type="ECO:0000256" key="11">
    <source>
        <dbReference type="ARBA" id="ARBA00025198"/>
    </source>
</evidence>
<dbReference type="Pfam" id="PF00430">
    <property type="entry name" value="ATP-synt_B"/>
    <property type="match status" value="1"/>
</dbReference>
<evidence type="ECO:0000256" key="13">
    <source>
        <dbReference type="HAMAP-Rule" id="MF_01398"/>
    </source>
</evidence>
<dbReference type="EMBL" id="QSAT01000005">
    <property type="protein sequence ID" value="RGW76254.1"/>
    <property type="molecule type" value="Genomic_DNA"/>
</dbReference>
<keyword evidence="6 13" id="KW-0375">Hydrogen ion transport</keyword>
<dbReference type="GO" id="GO:0012505">
    <property type="term" value="C:endomembrane system"/>
    <property type="evidence" value="ECO:0007669"/>
    <property type="project" value="UniProtKB-SubCell"/>
</dbReference>
<name>A0A395W6Y9_9FIRM</name>
<evidence type="ECO:0000313" key="23">
    <source>
        <dbReference type="Proteomes" id="UP000285288"/>
    </source>
</evidence>
<sequence>MIDFNIDNYLRISLTDVVLVCISTFLIVMFAKKFFWDKLLTLIQKRQDLIQENIDSSVAIKKQAEDVKEKYDEKLRNVSQEAHTILVSARAHADQEKQQIIKEANDEALRIKKNANEDIERQKRDAQKEMKKAISDVALSAASQLIKKEMDEKTQKQFVEDFIEQAGDKQW</sequence>
<dbReference type="PANTHER" id="PTHR33445">
    <property type="entry name" value="ATP SYNTHASE SUBUNIT B', CHLOROPLASTIC"/>
    <property type="match status" value="1"/>
</dbReference>
<dbReference type="AlphaFoldDB" id="A0A395W6Y9"/>
<dbReference type="Proteomes" id="UP000284651">
    <property type="component" value="Unassembled WGS sequence"/>
</dbReference>
<evidence type="ECO:0000256" key="10">
    <source>
        <dbReference type="ARBA" id="ARBA00023310"/>
    </source>
</evidence>
<comment type="function">
    <text evidence="13">Component of the F(0) channel, it forms part of the peripheral stalk, linking F(1) to F(0).</text>
</comment>
<dbReference type="InterPro" id="IPR002146">
    <property type="entry name" value="ATP_synth_b/b'su_bac/chlpt"/>
</dbReference>
<dbReference type="InterPro" id="IPR050059">
    <property type="entry name" value="ATP_synthase_B_chain"/>
</dbReference>
<dbReference type="GO" id="GO:0005886">
    <property type="term" value="C:plasma membrane"/>
    <property type="evidence" value="ECO:0007669"/>
    <property type="project" value="UniProtKB-SubCell"/>
</dbReference>
<evidence type="ECO:0000256" key="4">
    <source>
        <dbReference type="ARBA" id="ARBA00022547"/>
    </source>
</evidence>
<dbReference type="NCBIfam" id="TIGR01144">
    <property type="entry name" value="ATP_synt_b"/>
    <property type="match status" value="1"/>
</dbReference>
<dbReference type="HAMAP" id="MF_01398">
    <property type="entry name" value="ATP_synth_b_bprime"/>
    <property type="match status" value="1"/>
</dbReference>
<protein>
    <recommendedName>
        <fullName evidence="13">ATP synthase subunit b</fullName>
    </recommendedName>
    <alternativeName>
        <fullName evidence="13">ATP synthase F(0) sector subunit b</fullName>
    </alternativeName>
    <alternativeName>
        <fullName evidence="13">ATPase subunit I</fullName>
    </alternativeName>
    <alternativeName>
        <fullName evidence="13">F-type ATPase subunit b</fullName>
        <shortName evidence="13">F-ATPase subunit b</shortName>
    </alternativeName>
</protein>
<comment type="subcellular location">
    <subcellularLocation>
        <location evidence="13">Cell membrane</location>
        <topology evidence="13">Single-pass membrane protein</topology>
    </subcellularLocation>
    <subcellularLocation>
        <location evidence="12">Endomembrane system</location>
        <topology evidence="12">Single-pass membrane protein</topology>
    </subcellularLocation>
</comment>
<dbReference type="GO" id="GO:0046933">
    <property type="term" value="F:proton-transporting ATP synthase activity, rotational mechanism"/>
    <property type="evidence" value="ECO:0007669"/>
    <property type="project" value="UniProtKB-UniRule"/>
</dbReference>
<dbReference type="EMBL" id="QSGD01000012">
    <property type="protein sequence ID" value="RHB07929.1"/>
    <property type="molecule type" value="Genomic_DNA"/>
</dbReference>
<dbReference type="CDD" id="cd06503">
    <property type="entry name" value="ATP-synt_Fo_b"/>
    <property type="match status" value="1"/>
</dbReference>
<evidence type="ECO:0000256" key="6">
    <source>
        <dbReference type="ARBA" id="ARBA00022781"/>
    </source>
</evidence>
<evidence type="ECO:0000256" key="12">
    <source>
        <dbReference type="ARBA" id="ARBA00037847"/>
    </source>
</evidence>
<organism evidence="17 20">
    <name type="scientific">Holdemanella biformis</name>
    <dbReference type="NCBI Taxonomy" id="1735"/>
    <lineage>
        <taxon>Bacteria</taxon>
        <taxon>Bacillati</taxon>
        <taxon>Bacillota</taxon>
        <taxon>Erysipelotrichia</taxon>
        <taxon>Erysipelotrichales</taxon>
        <taxon>Erysipelotrichaceae</taxon>
        <taxon>Holdemanella</taxon>
    </lineage>
</organism>